<feature type="binding site" evidence="11">
    <location>
        <position position="67"/>
    </location>
    <ligand>
        <name>ATP</name>
        <dbReference type="ChEBI" id="CHEBI:30616"/>
    </ligand>
</feature>
<evidence type="ECO:0000259" key="13">
    <source>
        <dbReference type="Pfam" id="PF00288"/>
    </source>
</evidence>
<accession>A0A6N3D6G4</accession>
<feature type="binding site" evidence="11">
    <location>
        <begin position="33"/>
        <end position="36"/>
    </location>
    <ligand>
        <name>substrate</name>
    </ligand>
</feature>
<name>A0A6N3D6G4_9FIRM</name>
<comment type="similarity">
    <text evidence="1 11">Belongs to the GHMP kinase family. GalK subfamily.</text>
</comment>
<dbReference type="Pfam" id="PF00288">
    <property type="entry name" value="GHMP_kinases_N"/>
    <property type="match status" value="1"/>
</dbReference>
<organism evidence="16">
    <name type="scientific">[Ruminococcus] torques</name>
    <dbReference type="NCBI Taxonomy" id="33039"/>
    <lineage>
        <taxon>Bacteria</taxon>
        <taxon>Bacillati</taxon>
        <taxon>Bacillota</taxon>
        <taxon>Clostridia</taxon>
        <taxon>Lachnospirales</taxon>
        <taxon>Lachnospiraceae</taxon>
        <taxon>Mediterraneibacter</taxon>
    </lineage>
</organism>
<dbReference type="HAMAP" id="MF_00246">
    <property type="entry name" value="Galactokinase"/>
    <property type="match status" value="1"/>
</dbReference>
<sequence>MKKKLFDMFAELFGDSEGARFYFSPGRVNLIGEHTDYNGGHVFPCALTLGTYGAARKREDNKIHLYSMNLDSFGVVEASLDDLTNKKEYNWANYPLGVVWAFKEKGHTITSGFDMVIWGNIPNGSGLSSSASLEVLTGVILTDLFEIKDLSMTDLALIGQYSENNFNGCNCGIMDQFAVAMGKKDHAIFLNTSDLSYEYAPCVLDGAKIVITNSKVKHSLVDSAYNDRRNECAAALKALQSELDIQALGDLTPEEFEAHKSLIKDEIQLQRAKHAVYENQRTIDAVTALKAGDIESFGKLMNQSHISLRDDYDVSCEEIDILVDLAWKIPGVLGSRITGGGFGGCTVSIVKDESIDTFIETIGKTYLEKVGHEAEFYTVDIGDGASRLD</sequence>
<dbReference type="EC" id="2.7.1.6" evidence="11 12"/>
<dbReference type="GO" id="GO:0000287">
    <property type="term" value="F:magnesium ion binding"/>
    <property type="evidence" value="ECO:0007669"/>
    <property type="project" value="UniProtKB-UniRule"/>
</dbReference>
<dbReference type="SUPFAM" id="SSF55060">
    <property type="entry name" value="GHMP Kinase, C-terminal domain"/>
    <property type="match status" value="1"/>
</dbReference>
<dbReference type="PANTHER" id="PTHR10457">
    <property type="entry name" value="MEVALONATE KINASE/GALACTOKINASE"/>
    <property type="match status" value="1"/>
</dbReference>
<dbReference type="AlphaFoldDB" id="A0A6N3D6G4"/>
<evidence type="ECO:0000256" key="3">
    <source>
        <dbReference type="ARBA" id="ARBA00022679"/>
    </source>
</evidence>
<keyword evidence="2 11" id="KW-0963">Cytoplasm</keyword>
<dbReference type="InterPro" id="IPR006203">
    <property type="entry name" value="GHMP_knse_ATP-bd_CS"/>
</dbReference>
<feature type="binding site" evidence="11">
    <location>
        <position position="163"/>
    </location>
    <ligand>
        <name>Mg(2+)</name>
        <dbReference type="ChEBI" id="CHEBI:18420"/>
    </ligand>
</feature>
<keyword evidence="6 11" id="KW-0418">Kinase</keyword>
<dbReference type="InterPro" id="IPR019741">
    <property type="entry name" value="Galactokinase_CS"/>
</dbReference>
<evidence type="ECO:0000256" key="5">
    <source>
        <dbReference type="ARBA" id="ARBA00022741"/>
    </source>
</evidence>
<dbReference type="EMBL" id="CACRUQ010000013">
    <property type="protein sequence ID" value="VYU23872.1"/>
    <property type="molecule type" value="Genomic_DNA"/>
</dbReference>
<dbReference type="NCBIfam" id="TIGR00131">
    <property type="entry name" value="gal_kin"/>
    <property type="match status" value="1"/>
</dbReference>
<dbReference type="InterPro" id="IPR022963">
    <property type="entry name" value="Galactokinase_bac"/>
</dbReference>
<feature type="site" description="Transition state stabilizer" evidence="11">
    <location>
        <position position="27"/>
    </location>
</feature>
<feature type="active site" description="Proton acceptor" evidence="11">
    <location>
        <position position="175"/>
    </location>
</feature>
<comment type="function">
    <text evidence="11">Catalyzes the transfer of the gamma-phosphate of ATP to D-galactose to form alpha-D-galactose-1-phosphate (Gal-1-P).</text>
</comment>
<dbReference type="FunFam" id="3.30.70.890:FF:000001">
    <property type="entry name" value="Galactokinase"/>
    <property type="match status" value="1"/>
</dbReference>
<dbReference type="RefSeq" id="WP_423248708.1">
    <property type="nucleotide sequence ID" value="NZ_CACRUQ010000013.1"/>
</dbReference>
<protein>
    <recommendedName>
        <fullName evidence="11 12">Galactokinase</fullName>
        <ecNumber evidence="11 12">2.7.1.6</ecNumber>
    </recommendedName>
    <alternativeName>
        <fullName evidence="11">Galactose kinase</fullName>
    </alternativeName>
</protein>
<evidence type="ECO:0000256" key="7">
    <source>
        <dbReference type="ARBA" id="ARBA00022840"/>
    </source>
</evidence>
<feature type="binding site" evidence="11">
    <location>
        <position position="130"/>
    </location>
    <ligand>
        <name>Mg(2+)</name>
        <dbReference type="ChEBI" id="CHEBI:18420"/>
    </ligand>
</feature>
<dbReference type="GO" id="GO:0006012">
    <property type="term" value="P:galactose metabolic process"/>
    <property type="evidence" value="ECO:0007669"/>
    <property type="project" value="UniProtKB-UniRule"/>
</dbReference>
<feature type="domain" description="Galactokinase N-terminal" evidence="15">
    <location>
        <begin position="9"/>
        <end position="57"/>
    </location>
</feature>
<dbReference type="PANTHER" id="PTHR10457:SF7">
    <property type="entry name" value="GALACTOKINASE-RELATED"/>
    <property type="match status" value="1"/>
</dbReference>
<evidence type="ECO:0000313" key="16">
    <source>
        <dbReference type="EMBL" id="VYU23872.1"/>
    </source>
</evidence>
<keyword evidence="4 11" id="KW-0479">Metal-binding</keyword>
<evidence type="ECO:0000256" key="9">
    <source>
        <dbReference type="ARBA" id="ARBA00023144"/>
    </source>
</evidence>
<keyword evidence="9 11" id="KW-0299">Galactose metabolism</keyword>
<evidence type="ECO:0000256" key="8">
    <source>
        <dbReference type="ARBA" id="ARBA00022842"/>
    </source>
</evidence>
<dbReference type="GO" id="GO:0005524">
    <property type="term" value="F:ATP binding"/>
    <property type="evidence" value="ECO:0007669"/>
    <property type="project" value="UniProtKB-UniRule"/>
</dbReference>
<keyword evidence="5 11" id="KW-0547">Nucleotide-binding</keyword>
<dbReference type="PIRSF" id="PIRSF000530">
    <property type="entry name" value="Galactokinase"/>
    <property type="match status" value="1"/>
</dbReference>
<feature type="binding site" evidence="11">
    <location>
        <position position="225"/>
    </location>
    <ligand>
        <name>substrate</name>
    </ligand>
</feature>
<dbReference type="Gene3D" id="3.30.70.890">
    <property type="entry name" value="GHMP kinase, C-terminal domain"/>
    <property type="match status" value="1"/>
</dbReference>
<dbReference type="InterPro" id="IPR036554">
    <property type="entry name" value="GHMP_kinase_C_sf"/>
</dbReference>
<dbReference type="GO" id="GO:0005829">
    <property type="term" value="C:cytosol"/>
    <property type="evidence" value="ECO:0007669"/>
    <property type="project" value="TreeGrafter"/>
</dbReference>
<keyword evidence="10 11" id="KW-0119">Carbohydrate metabolism</keyword>
<comment type="subcellular location">
    <subcellularLocation>
        <location evidence="11">Cytoplasm</location>
    </subcellularLocation>
</comment>
<proteinExistence type="inferred from homology"/>
<dbReference type="InterPro" id="IPR020568">
    <property type="entry name" value="Ribosomal_Su5_D2-typ_SF"/>
</dbReference>
<dbReference type="InterPro" id="IPR006204">
    <property type="entry name" value="GHMP_kinase_N_dom"/>
</dbReference>
<evidence type="ECO:0000256" key="10">
    <source>
        <dbReference type="ARBA" id="ARBA00023277"/>
    </source>
</evidence>
<dbReference type="GO" id="GO:0004335">
    <property type="term" value="F:galactokinase activity"/>
    <property type="evidence" value="ECO:0007669"/>
    <property type="project" value="UniProtKB-UniRule"/>
</dbReference>
<evidence type="ECO:0000256" key="6">
    <source>
        <dbReference type="ARBA" id="ARBA00022777"/>
    </source>
</evidence>
<evidence type="ECO:0000259" key="14">
    <source>
        <dbReference type="Pfam" id="PF08544"/>
    </source>
</evidence>
<comment type="pathway">
    <text evidence="11">Carbohydrate metabolism; galactose metabolism.</text>
</comment>
<feature type="binding site" evidence="11">
    <location>
        <begin position="124"/>
        <end position="130"/>
    </location>
    <ligand>
        <name>ATP</name>
        <dbReference type="ChEBI" id="CHEBI:30616"/>
    </ligand>
</feature>
<evidence type="ECO:0000256" key="1">
    <source>
        <dbReference type="ARBA" id="ARBA00006566"/>
    </source>
</evidence>
<dbReference type="InterPro" id="IPR013750">
    <property type="entry name" value="GHMP_kinase_C_dom"/>
</dbReference>
<dbReference type="PROSITE" id="PS00106">
    <property type="entry name" value="GALACTOKINASE"/>
    <property type="match status" value="1"/>
</dbReference>
<gene>
    <name evidence="11 16" type="primary">galK</name>
    <name evidence="16" type="ORF">RTLFYP15_01850</name>
</gene>
<dbReference type="SUPFAM" id="SSF54211">
    <property type="entry name" value="Ribosomal protein S5 domain 2-like"/>
    <property type="match status" value="1"/>
</dbReference>
<keyword evidence="3 11" id="KW-0808">Transferase</keyword>
<evidence type="ECO:0000256" key="2">
    <source>
        <dbReference type="ARBA" id="ARBA00022490"/>
    </source>
</evidence>
<keyword evidence="7 11" id="KW-0067">ATP-binding</keyword>
<evidence type="ECO:0000256" key="12">
    <source>
        <dbReference type="NCBIfam" id="TIGR00131"/>
    </source>
</evidence>
<comment type="catalytic activity">
    <reaction evidence="11">
        <text>alpha-D-galactose + ATP = alpha-D-galactose 1-phosphate + ADP + H(+)</text>
        <dbReference type="Rhea" id="RHEA:13553"/>
        <dbReference type="ChEBI" id="CHEBI:15378"/>
        <dbReference type="ChEBI" id="CHEBI:28061"/>
        <dbReference type="ChEBI" id="CHEBI:30616"/>
        <dbReference type="ChEBI" id="CHEBI:58336"/>
        <dbReference type="ChEBI" id="CHEBI:456216"/>
        <dbReference type="EC" id="2.7.1.6"/>
    </reaction>
</comment>
<dbReference type="InterPro" id="IPR006206">
    <property type="entry name" value="Mevalonate/galactokinase"/>
</dbReference>
<keyword evidence="8 11" id="KW-0460">Magnesium</keyword>
<dbReference type="InterPro" id="IPR000705">
    <property type="entry name" value="Galactokinase"/>
</dbReference>
<evidence type="ECO:0000256" key="11">
    <source>
        <dbReference type="HAMAP-Rule" id="MF_00246"/>
    </source>
</evidence>
<dbReference type="PROSITE" id="PS00627">
    <property type="entry name" value="GHMP_KINASES_ATP"/>
    <property type="match status" value="1"/>
</dbReference>
<dbReference type="UniPathway" id="UPA00214"/>
<dbReference type="InterPro" id="IPR014721">
    <property type="entry name" value="Ribsml_uS5_D2-typ_fold_subgr"/>
</dbReference>
<reference evidence="16" key="1">
    <citation type="submission" date="2019-11" db="EMBL/GenBank/DDBJ databases">
        <authorList>
            <person name="Feng L."/>
        </authorList>
    </citation>
    <scope>NUCLEOTIDE SEQUENCE</scope>
    <source>
        <strain evidence="16">RtorquesLFYP15</strain>
    </source>
</reference>
<feature type="domain" description="GHMP kinase N-terminal" evidence="13">
    <location>
        <begin position="93"/>
        <end position="183"/>
    </location>
</feature>
<dbReference type="PRINTS" id="PR00959">
    <property type="entry name" value="MEVGALKINASE"/>
</dbReference>
<evidence type="ECO:0000256" key="4">
    <source>
        <dbReference type="ARBA" id="ARBA00022723"/>
    </source>
</evidence>
<dbReference type="NCBIfam" id="NF003705">
    <property type="entry name" value="PRK05322.1"/>
    <property type="match status" value="1"/>
</dbReference>
<dbReference type="FunFam" id="3.30.230.10:FF:000017">
    <property type="entry name" value="Galactokinase"/>
    <property type="match status" value="1"/>
</dbReference>
<dbReference type="InterPro" id="IPR019539">
    <property type="entry name" value="GalKase_N"/>
</dbReference>
<dbReference type="Pfam" id="PF08544">
    <property type="entry name" value="GHMP_kinases_C"/>
    <property type="match status" value="1"/>
</dbReference>
<dbReference type="Gene3D" id="3.30.230.10">
    <property type="match status" value="1"/>
</dbReference>
<dbReference type="PRINTS" id="PR00473">
    <property type="entry name" value="GALCTOKINASE"/>
</dbReference>
<evidence type="ECO:0000259" key="15">
    <source>
        <dbReference type="Pfam" id="PF10509"/>
    </source>
</evidence>
<dbReference type="Pfam" id="PF10509">
    <property type="entry name" value="GalKase_gal_bdg"/>
    <property type="match status" value="1"/>
</dbReference>
<feature type="domain" description="GHMP kinase C-terminal" evidence="14">
    <location>
        <begin position="286"/>
        <end position="356"/>
    </location>
</feature>